<reference evidence="9 10" key="1">
    <citation type="submission" date="2016-11" db="EMBL/GenBank/DDBJ databases">
        <title>The macronuclear genome of Stentor coeruleus: a giant cell with tiny introns.</title>
        <authorList>
            <person name="Slabodnick M."/>
            <person name="Ruby J.G."/>
            <person name="Reiff S.B."/>
            <person name="Swart E.C."/>
            <person name="Gosai S."/>
            <person name="Prabakaran S."/>
            <person name="Witkowska E."/>
            <person name="Larue G.E."/>
            <person name="Fisher S."/>
            <person name="Freeman R.M."/>
            <person name="Gunawardena J."/>
            <person name="Chu W."/>
            <person name="Stover N.A."/>
            <person name="Gregory B.D."/>
            <person name="Nowacki M."/>
            <person name="Derisi J."/>
            <person name="Roy S.W."/>
            <person name="Marshall W.F."/>
            <person name="Sood P."/>
        </authorList>
    </citation>
    <scope>NUCLEOTIDE SEQUENCE [LARGE SCALE GENOMIC DNA]</scope>
    <source>
        <strain evidence="9">WM001</strain>
    </source>
</reference>
<dbReference type="InterPro" id="IPR033121">
    <property type="entry name" value="PEPTIDASE_A1"/>
</dbReference>
<dbReference type="InterPro" id="IPR034164">
    <property type="entry name" value="Pepsin-like_dom"/>
</dbReference>
<evidence type="ECO:0000256" key="1">
    <source>
        <dbReference type="ARBA" id="ARBA00007447"/>
    </source>
</evidence>
<dbReference type="InterPro" id="IPR001461">
    <property type="entry name" value="Aspartic_peptidase_A1"/>
</dbReference>
<dbReference type="CDD" id="cd05471">
    <property type="entry name" value="pepsin_like"/>
    <property type="match status" value="1"/>
</dbReference>
<dbReference type="GO" id="GO:0006508">
    <property type="term" value="P:proteolysis"/>
    <property type="evidence" value="ECO:0007669"/>
    <property type="project" value="UniProtKB-KW"/>
</dbReference>
<evidence type="ECO:0000256" key="6">
    <source>
        <dbReference type="SAM" id="Phobius"/>
    </source>
</evidence>
<sequence>MFLTTSIALFSIIVSLSSADDIDYSSYTLEVTNINNAFYSLPLKVGSNLQTIQVSLSTYSPVTYFELANPCGRGFDSENSKSYSTNNTNITVDYFKMNISGVVSLDIIEIEDIEKLIKKESFIASKNCSHMDGQTVGAIGLGLPSNSQVKPLFQQYYSYGIIYNPVFSLYLDSCEINNTCKNSRIIVGGWSLSDYAENPDQGFTYHSVPKGSNLWNLELNSIYIRNKKFQFQNLVIIDIEYPGILMPQPYIGQIYNEINNSKTCFIGKDSIICDCTLADNFPDIIFSLDSTNYTLQQSSYVLNQSNKCYILISESPSTYWLLGQLFVRNYYTIWNFGNNSIGIANLKTSKKQHNSKSDKISEGWIIAISVILSVLALGGVAGTYYIIHKRKKAKRQPSESRDSFVSTDEVIINPKYAKLLN</sequence>
<evidence type="ECO:0000256" key="5">
    <source>
        <dbReference type="PIRSR" id="PIRSR601461-2"/>
    </source>
</evidence>
<evidence type="ECO:0000256" key="7">
    <source>
        <dbReference type="SAM" id="SignalP"/>
    </source>
</evidence>
<name>A0A1R2AYZ3_9CILI</name>
<keyword evidence="6" id="KW-0472">Membrane</keyword>
<proteinExistence type="inferred from homology"/>
<comment type="caution">
    <text evidence="9">The sequence shown here is derived from an EMBL/GenBank/DDBJ whole genome shotgun (WGS) entry which is preliminary data.</text>
</comment>
<evidence type="ECO:0000256" key="4">
    <source>
        <dbReference type="ARBA" id="ARBA00022801"/>
    </source>
</evidence>
<organism evidence="9 10">
    <name type="scientific">Stentor coeruleus</name>
    <dbReference type="NCBI Taxonomy" id="5963"/>
    <lineage>
        <taxon>Eukaryota</taxon>
        <taxon>Sar</taxon>
        <taxon>Alveolata</taxon>
        <taxon>Ciliophora</taxon>
        <taxon>Postciliodesmatophora</taxon>
        <taxon>Heterotrichea</taxon>
        <taxon>Heterotrichida</taxon>
        <taxon>Stentoridae</taxon>
        <taxon>Stentor</taxon>
    </lineage>
</organism>
<feature type="transmembrane region" description="Helical" evidence="6">
    <location>
        <begin position="364"/>
        <end position="387"/>
    </location>
</feature>
<evidence type="ECO:0000256" key="2">
    <source>
        <dbReference type="ARBA" id="ARBA00022670"/>
    </source>
</evidence>
<keyword evidence="6" id="KW-1133">Transmembrane helix</keyword>
<dbReference type="SUPFAM" id="SSF50630">
    <property type="entry name" value="Acid proteases"/>
    <property type="match status" value="1"/>
</dbReference>
<dbReference type="PROSITE" id="PS51767">
    <property type="entry name" value="PEPTIDASE_A1"/>
    <property type="match status" value="1"/>
</dbReference>
<gene>
    <name evidence="9" type="ORF">SteCoe_32528</name>
</gene>
<feature type="chain" id="PRO_5010316399" description="Peptidase A1 domain-containing protein" evidence="7">
    <location>
        <begin position="20"/>
        <end position="421"/>
    </location>
</feature>
<keyword evidence="10" id="KW-1185">Reference proteome</keyword>
<protein>
    <recommendedName>
        <fullName evidence="8">Peptidase A1 domain-containing protein</fullName>
    </recommendedName>
</protein>
<dbReference type="InterPro" id="IPR021109">
    <property type="entry name" value="Peptidase_aspartic_dom_sf"/>
</dbReference>
<accession>A0A1R2AYZ3</accession>
<keyword evidence="6" id="KW-0812">Transmembrane</keyword>
<dbReference type="Gene3D" id="2.40.70.10">
    <property type="entry name" value="Acid Proteases"/>
    <property type="match status" value="2"/>
</dbReference>
<keyword evidence="7" id="KW-0732">Signal</keyword>
<keyword evidence="5" id="KW-1015">Disulfide bond</keyword>
<feature type="disulfide bond" evidence="5">
    <location>
        <begin position="273"/>
        <end position="308"/>
    </location>
</feature>
<evidence type="ECO:0000313" key="10">
    <source>
        <dbReference type="Proteomes" id="UP000187209"/>
    </source>
</evidence>
<dbReference type="GO" id="GO:0004190">
    <property type="term" value="F:aspartic-type endopeptidase activity"/>
    <property type="evidence" value="ECO:0007669"/>
    <property type="project" value="UniProtKB-KW"/>
</dbReference>
<keyword evidence="2" id="KW-0645">Protease</keyword>
<dbReference type="AlphaFoldDB" id="A0A1R2AYZ3"/>
<comment type="similarity">
    <text evidence="1">Belongs to the peptidase A1 family.</text>
</comment>
<feature type="signal peptide" evidence="7">
    <location>
        <begin position="1"/>
        <end position="19"/>
    </location>
</feature>
<keyword evidence="4" id="KW-0378">Hydrolase</keyword>
<evidence type="ECO:0000256" key="3">
    <source>
        <dbReference type="ARBA" id="ARBA00022750"/>
    </source>
</evidence>
<dbReference type="EMBL" id="MPUH01001170">
    <property type="protein sequence ID" value="OMJ69675.1"/>
    <property type="molecule type" value="Genomic_DNA"/>
</dbReference>
<dbReference type="Proteomes" id="UP000187209">
    <property type="component" value="Unassembled WGS sequence"/>
</dbReference>
<evidence type="ECO:0000259" key="8">
    <source>
        <dbReference type="PROSITE" id="PS51767"/>
    </source>
</evidence>
<dbReference type="Pfam" id="PF00026">
    <property type="entry name" value="Asp"/>
    <property type="match status" value="1"/>
</dbReference>
<keyword evidence="3" id="KW-0064">Aspartyl protease</keyword>
<evidence type="ECO:0000313" key="9">
    <source>
        <dbReference type="EMBL" id="OMJ69675.1"/>
    </source>
</evidence>
<dbReference type="OrthoDB" id="771136at2759"/>
<feature type="domain" description="Peptidase A1" evidence="8">
    <location>
        <begin position="39"/>
        <end position="344"/>
    </location>
</feature>
<dbReference type="PANTHER" id="PTHR47966">
    <property type="entry name" value="BETA-SITE APP-CLEAVING ENZYME, ISOFORM A-RELATED"/>
    <property type="match status" value="1"/>
</dbReference>
<dbReference type="PANTHER" id="PTHR47966:SF51">
    <property type="entry name" value="BETA-SITE APP-CLEAVING ENZYME, ISOFORM A-RELATED"/>
    <property type="match status" value="1"/>
</dbReference>